<evidence type="ECO:0000313" key="2">
    <source>
        <dbReference type="Proteomes" id="UP000001572"/>
    </source>
</evidence>
<protein>
    <submittedName>
        <fullName evidence="1">Uncharacterized protein</fullName>
    </submittedName>
</protein>
<keyword evidence="2" id="KW-1185">Reference proteome</keyword>
<gene>
    <name evidence="1" type="ordered locus">Amet_3066</name>
</gene>
<dbReference type="EMBL" id="CP000724">
    <property type="protein sequence ID" value="ABR49206.1"/>
    <property type="molecule type" value="Genomic_DNA"/>
</dbReference>
<name>A6TSN8_ALKMQ</name>
<sequence>MIAKEVIGEGGNKMIEYEYLTDQIVVDMYEEIEESKIKIVENRFLGTVVENRDQFVDWLVYDYQWGAGGAYARGYLTSHREKLTEEEQKYIQNGLTSFLGLYEVTQMNDDEVTLKNIFTYEDFNMDKKWFQENVALYALVVARVVHGEGKPQFLNNRVFALPYQYKNILVGEILEVFELAKKSKPYLTYDLFLKSYLPEVIGKVDKMANYGETKEGLDLYQSIYIILDVKLVQKLFRESSFVQLEDDDSAEQIFSIVGEGEALAEIIVKGNHMEVECNSEEARNHIKSLLEDLAKPHLQHVKDEILSIDDLL</sequence>
<dbReference type="Proteomes" id="UP000001572">
    <property type="component" value="Chromosome"/>
</dbReference>
<evidence type="ECO:0000313" key="1">
    <source>
        <dbReference type="EMBL" id="ABR49206.1"/>
    </source>
</evidence>
<dbReference type="InterPro" id="IPR058292">
    <property type="entry name" value="DUF7986"/>
</dbReference>
<dbReference type="KEGG" id="amt:Amet_3066"/>
<dbReference type="Pfam" id="PF25948">
    <property type="entry name" value="DUF7986"/>
    <property type="match status" value="1"/>
</dbReference>
<dbReference type="AlphaFoldDB" id="A6TSN8"/>
<organism evidence="1 2">
    <name type="scientific">Alkaliphilus metalliredigens (strain QYMF)</name>
    <dbReference type="NCBI Taxonomy" id="293826"/>
    <lineage>
        <taxon>Bacteria</taxon>
        <taxon>Bacillati</taxon>
        <taxon>Bacillota</taxon>
        <taxon>Clostridia</taxon>
        <taxon>Peptostreptococcales</taxon>
        <taxon>Natronincolaceae</taxon>
        <taxon>Alkaliphilus</taxon>
    </lineage>
</organism>
<accession>A6TSN8</accession>
<dbReference type="HOGENOM" id="CLU_890364_0_0_9"/>
<proteinExistence type="predicted"/>
<reference evidence="2" key="1">
    <citation type="journal article" date="2016" name="Genome Announc.">
        <title>Complete genome sequence of Alkaliphilus metalliredigens strain QYMF, an alkaliphilic and metal-reducing bacterium isolated from borax-contaminated leachate ponds.</title>
        <authorList>
            <person name="Hwang C."/>
            <person name="Copeland A."/>
            <person name="Lucas S."/>
            <person name="Lapidus A."/>
            <person name="Barry K."/>
            <person name="Detter J.C."/>
            <person name="Glavina Del Rio T."/>
            <person name="Hammon N."/>
            <person name="Israni S."/>
            <person name="Dalin E."/>
            <person name="Tice H."/>
            <person name="Pitluck S."/>
            <person name="Chertkov O."/>
            <person name="Brettin T."/>
            <person name="Bruce D."/>
            <person name="Han C."/>
            <person name="Schmutz J."/>
            <person name="Larimer F."/>
            <person name="Land M.L."/>
            <person name="Hauser L."/>
            <person name="Kyrpides N."/>
            <person name="Mikhailova N."/>
            <person name="Ye Q."/>
            <person name="Zhou J."/>
            <person name="Richardson P."/>
            <person name="Fields M.W."/>
        </authorList>
    </citation>
    <scope>NUCLEOTIDE SEQUENCE [LARGE SCALE GENOMIC DNA]</scope>
    <source>
        <strain evidence="2">QYMF</strain>
    </source>
</reference>